<gene>
    <name evidence="6" type="ORF">K4H28_05825</name>
</gene>
<organism evidence="6 7">
    <name type="scientific">Deefgea tanakiae</name>
    <dbReference type="NCBI Taxonomy" id="2865840"/>
    <lineage>
        <taxon>Bacteria</taxon>
        <taxon>Pseudomonadati</taxon>
        <taxon>Pseudomonadota</taxon>
        <taxon>Betaproteobacteria</taxon>
        <taxon>Neisseriales</taxon>
        <taxon>Chitinibacteraceae</taxon>
        <taxon>Deefgea</taxon>
    </lineage>
</organism>
<evidence type="ECO:0000256" key="3">
    <source>
        <dbReference type="ARBA" id="ARBA00022729"/>
    </source>
</evidence>
<comment type="similarity">
    <text evidence="2">Belongs to the fimbrial protein family.</text>
</comment>
<dbReference type="InterPro" id="IPR039458">
    <property type="entry name" value="FimA-like"/>
</dbReference>
<dbReference type="RefSeq" id="WP_221007435.1">
    <property type="nucleotide sequence ID" value="NZ_CP081150.1"/>
</dbReference>
<keyword evidence="7" id="KW-1185">Reference proteome</keyword>
<evidence type="ECO:0000313" key="7">
    <source>
        <dbReference type="Proteomes" id="UP000825679"/>
    </source>
</evidence>
<evidence type="ECO:0000256" key="4">
    <source>
        <dbReference type="ARBA" id="ARBA00023263"/>
    </source>
</evidence>
<dbReference type="InterPro" id="IPR008966">
    <property type="entry name" value="Adhesion_dom_sf"/>
</dbReference>
<name>A0ABX8Z8L1_9NEIS</name>
<proteinExistence type="inferred from homology"/>
<dbReference type="EMBL" id="CP081150">
    <property type="protein sequence ID" value="QZA78916.1"/>
    <property type="molecule type" value="Genomic_DNA"/>
</dbReference>
<evidence type="ECO:0000256" key="2">
    <source>
        <dbReference type="ARBA" id="ARBA00006671"/>
    </source>
</evidence>
<sequence length="185" mass="19234">MINLAKSALVVALASPLAVFASDGAINIDGMVTSTTCSINGADPSGNNTIAVTLPTVSVSALKKFDTITGVTPIKIVLGKPGEAGCTNGKVASLHFENDPAFVDYAGRLRNLVEQTPTGAKRVVVQLKNFNGGSIWVNQIVTNKTSAMIVNNTATLDFFAGYYSYGADATPGLVKSAVQFSVVYN</sequence>
<feature type="signal peptide" evidence="5">
    <location>
        <begin position="1"/>
        <end position="21"/>
    </location>
</feature>
<dbReference type="PANTHER" id="PTHR33420">
    <property type="entry name" value="FIMBRIAL SUBUNIT ELFA-RELATED"/>
    <property type="match status" value="1"/>
</dbReference>
<dbReference type="Proteomes" id="UP000825679">
    <property type="component" value="Chromosome"/>
</dbReference>
<feature type="chain" id="PRO_5047231833" evidence="5">
    <location>
        <begin position="22"/>
        <end position="185"/>
    </location>
</feature>
<evidence type="ECO:0000256" key="5">
    <source>
        <dbReference type="SAM" id="SignalP"/>
    </source>
</evidence>
<dbReference type="PANTHER" id="PTHR33420:SF3">
    <property type="entry name" value="FIMBRIAL SUBUNIT ELFA"/>
    <property type="match status" value="1"/>
</dbReference>
<dbReference type="SUPFAM" id="SSF49401">
    <property type="entry name" value="Bacterial adhesins"/>
    <property type="match status" value="1"/>
</dbReference>
<keyword evidence="4" id="KW-0281">Fimbrium</keyword>
<keyword evidence="3 5" id="KW-0732">Signal</keyword>
<protein>
    <submittedName>
        <fullName evidence="6">Type 1 fimbrial protein</fullName>
    </submittedName>
</protein>
<comment type="subcellular location">
    <subcellularLocation>
        <location evidence="1">Fimbrium</location>
    </subcellularLocation>
</comment>
<dbReference type="InterPro" id="IPR036937">
    <property type="entry name" value="Adhesion_dom_fimbrial_sf"/>
</dbReference>
<dbReference type="Gene3D" id="2.60.40.1090">
    <property type="entry name" value="Fimbrial-type adhesion domain"/>
    <property type="match status" value="1"/>
</dbReference>
<accession>A0ABX8Z8L1</accession>
<evidence type="ECO:0000313" key="6">
    <source>
        <dbReference type="EMBL" id="QZA78916.1"/>
    </source>
</evidence>
<reference evidence="6 7" key="1">
    <citation type="submission" date="2021-08" db="EMBL/GenBank/DDBJ databases">
        <title>complete genome sequencing of Deefgea sp. D25.</title>
        <authorList>
            <person name="Bae J.-W."/>
            <person name="Gim D.-H."/>
        </authorList>
    </citation>
    <scope>NUCLEOTIDE SEQUENCE [LARGE SCALE GENOMIC DNA]</scope>
    <source>
        <strain evidence="6 7">D25</strain>
    </source>
</reference>
<dbReference type="Pfam" id="PF16970">
    <property type="entry name" value="FimA"/>
    <property type="match status" value="1"/>
</dbReference>
<evidence type="ECO:0000256" key="1">
    <source>
        <dbReference type="ARBA" id="ARBA00004561"/>
    </source>
</evidence>
<dbReference type="InterPro" id="IPR050263">
    <property type="entry name" value="Bact_Fimbrial_Adh_Pro"/>
</dbReference>